<keyword evidence="2" id="KW-1133">Transmembrane helix</keyword>
<dbReference type="OrthoDB" id="10511456at2759"/>
<evidence type="ECO:0000256" key="1">
    <source>
        <dbReference type="SAM" id="MobiDB-lite"/>
    </source>
</evidence>
<reference evidence="3" key="1">
    <citation type="submission" date="2014-05" db="EMBL/GenBank/DDBJ databases">
        <authorList>
            <person name="Chronopoulou M."/>
        </authorList>
    </citation>
    <scope>NUCLEOTIDE SEQUENCE</scope>
    <source>
        <tissue evidence="3">Whole organism</tissue>
    </source>
</reference>
<feature type="transmembrane region" description="Helical" evidence="2">
    <location>
        <begin position="35"/>
        <end position="57"/>
    </location>
</feature>
<protein>
    <submittedName>
        <fullName evidence="3">Uncharacterized protein</fullName>
    </submittedName>
</protein>
<name>A0A0K2TBU0_LEPSM</name>
<dbReference type="EMBL" id="HACA01005545">
    <property type="protein sequence ID" value="CDW22906.1"/>
    <property type="molecule type" value="Transcribed_RNA"/>
</dbReference>
<keyword evidence="2" id="KW-0472">Membrane</keyword>
<evidence type="ECO:0000313" key="3">
    <source>
        <dbReference type="EMBL" id="CDW22906.1"/>
    </source>
</evidence>
<accession>A0A0K2TBU0</accession>
<evidence type="ECO:0000256" key="2">
    <source>
        <dbReference type="SAM" id="Phobius"/>
    </source>
</evidence>
<proteinExistence type="predicted"/>
<sequence length="176" mass="19583">MSFKRMGTDKGELGRIDNGEETQNECTLAIDSVRLYVLLVLVGAFVGMIITVSIFYISSKLRNLRKYDDNSINHGEEEENIFRRDSKSSNIHAIPSRQDKGGTTKNPGGGNRRISKSHSLLESELRRSPLANASNSGVTRNNSCLNCKLIIMGESISYADGRCPQCGDDQEQRRLK</sequence>
<keyword evidence="2" id="KW-0812">Transmembrane</keyword>
<dbReference type="AlphaFoldDB" id="A0A0K2TBU0"/>
<feature type="region of interest" description="Disordered" evidence="1">
    <location>
        <begin position="79"/>
        <end position="115"/>
    </location>
</feature>
<organism evidence="3">
    <name type="scientific">Lepeophtheirus salmonis</name>
    <name type="common">Salmon louse</name>
    <name type="synonym">Caligus salmonis</name>
    <dbReference type="NCBI Taxonomy" id="72036"/>
    <lineage>
        <taxon>Eukaryota</taxon>
        <taxon>Metazoa</taxon>
        <taxon>Ecdysozoa</taxon>
        <taxon>Arthropoda</taxon>
        <taxon>Crustacea</taxon>
        <taxon>Multicrustacea</taxon>
        <taxon>Hexanauplia</taxon>
        <taxon>Copepoda</taxon>
        <taxon>Siphonostomatoida</taxon>
        <taxon>Caligidae</taxon>
        <taxon>Lepeophtheirus</taxon>
    </lineage>
</organism>